<feature type="domain" description="NodB homology" evidence="2">
    <location>
        <begin position="54"/>
        <end position="234"/>
    </location>
</feature>
<evidence type="ECO:0000313" key="4">
    <source>
        <dbReference type="Proteomes" id="UP000095255"/>
    </source>
</evidence>
<feature type="transmembrane region" description="Helical" evidence="1">
    <location>
        <begin position="12"/>
        <end position="30"/>
    </location>
</feature>
<dbReference type="EMBL" id="MJAT01000005">
    <property type="protein sequence ID" value="OEH86368.1"/>
    <property type="molecule type" value="Genomic_DNA"/>
</dbReference>
<dbReference type="InterPro" id="IPR014132">
    <property type="entry name" value="PdaB-like"/>
</dbReference>
<name>A0A1E5L8I6_9FIRM</name>
<dbReference type="InterPro" id="IPR050248">
    <property type="entry name" value="Polysacc_deacetylase_ArnD"/>
</dbReference>
<dbReference type="STRING" id="1390249.BHU72_14195"/>
<dbReference type="PROSITE" id="PS51677">
    <property type="entry name" value="NODB"/>
    <property type="match status" value="1"/>
</dbReference>
<evidence type="ECO:0000259" key="2">
    <source>
        <dbReference type="PROSITE" id="PS51677"/>
    </source>
</evidence>
<dbReference type="PANTHER" id="PTHR10587">
    <property type="entry name" value="GLYCOSYL TRANSFERASE-RELATED"/>
    <property type="match status" value="1"/>
</dbReference>
<proteinExistence type="predicted"/>
<evidence type="ECO:0000313" key="3">
    <source>
        <dbReference type="EMBL" id="OEH86368.1"/>
    </source>
</evidence>
<dbReference type="Gene3D" id="3.20.20.370">
    <property type="entry name" value="Glycoside hydrolase/deacetylase"/>
    <property type="match status" value="1"/>
</dbReference>
<organism evidence="3 4">
    <name type="scientific">Desulfuribacillus stibiiarsenatis</name>
    <dbReference type="NCBI Taxonomy" id="1390249"/>
    <lineage>
        <taxon>Bacteria</taxon>
        <taxon>Bacillati</taxon>
        <taxon>Bacillota</taxon>
        <taxon>Desulfuribacillia</taxon>
        <taxon>Desulfuribacillales</taxon>
        <taxon>Desulfuribacillaceae</taxon>
        <taxon>Desulfuribacillus</taxon>
    </lineage>
</organism>
<dbReference type="InterPro" id="IPR002509">
    <property type="entry name" value="NODB_dom"/>
</dbReference>
<sequence>MRLFILNRKALLRYGSFVFLLLFAVGLIYIERNYISVFSTSNPSAIYKVNTEQKMVALTFDISWGRKAPEPILNILEQKNAKAVTFFLSGPWARDNADLVRRMDQMGIEIASHGWKHVNYSKYDDEYIKEQMLLAHQTLLELTGKEPTLIRTPNGDFNKRTLKVAADMGYSVIQWDTDSKDWMRPGPDKIVENVLSKVHPGDIILLHASDSALQTIDALPRIIDGLREKGYKIVTVTQLIENATAKKKIE</sequence>
<dbReference type="Proteomes" id="UP000095255">
    <property type="component" value="Unassembled WGS sequence"/>
</dbReference>
<dbReference type="AlphaFoldDB" id="A0A1E5L8I6"/>
<keyword evidence="4" id="KW-1185">Reference proteome</keyword>
<evidence type="ECO:0000256" key="1">
    <source>
        <dbReference type="SAM" id="Phobius"/>
    </source>
</evidence>
<keyword evidence="1" id="KW-0472">Membrane</keyword>
<gene>
    <name evidence="3" type="ORF">BHU72_14195</name>
</gene>
<dbReference type="GO" id="GO:0005975">
    <property type="term" value="P:carbohydrate metabolic process"/>
    <property type="evidence" value="ECO:0007669"/>
    <property type="project" value="InterPro"/>
</dbReference>
<dbReference type="NCBIfam" id="TIGR02764">
    <property type="entry name" value="spore_ybaN_pdaB"/>
    <property type="match status" value="1"/>
</dbReference>
<dbReference type="OrthoDB" id="9806342at2"/>
<comment type="caution">
    <text evidence="3">The sequence shown here is derived from an EMBL/GenBank/DDBJ whole genome shotgun (WGS) entry which is preliminary data.</text>
</comment>
<protein>
    <submittedName>
        <fullName evidence="3">Polysaccharide deacetylase family sporulation protein PdaB</fullName>
    </submittedName>
</protein>
<dbReference type="GO" id="GO:0016810">
    <property type="term" value="F:hydrolase activity, acting on carbon-nitrogen (but not peptide) bonds"/>
    <property type="evidence" value="ECO:0007669"/>
    <property type="project" value="InterPro"/>
</dbReference>
<dbReference type="GO" id="GO:0016020">
    <property type="term" value="C:membrane"/>
    <property type="evidence" value="ECO:0007669"/>
    <property type="project" value="TreeGrafter"/>
</dbReference>
<accession>A0A1E5L8I6</accession>
<dbReference type="RefSeq" id="WP_069701345.1">
    <property type="nucleotide sequence ID" value="NZ_MJAT01000005.1"/>
</dbReference>
<dbReference type="InterPro" id="IPR011330">
    <property type="entry name" value="Glyco_hydro/deAcase_b/a-brl"/>
</dbReference>
<keyword evidence="1" id="KW-0812">Transmembrane</keyword>
<dbReference type="SUPFAM" id="SSF88713">
    <property type="entry name" value="Glycoside hydrolase/deacetylase"/>
    <property type="match status" value="1"/>
</dbReference>
<dbReference type="Pfam" id="PF01522">
    <property type="entry name" value="Polysacc_deac_1"/>
    <property type="match status" value="1"/>
</dbReference>
<dbReference type="PANTHER" id="PTHR10587:SF128">
    <property type="entry name" value="POLYSACCHARIDE DEACETYLASE PDAB-RELATED"/>
    <property type="match status" value="1"/>
</dbReference>
<reference evidence="3 4" key="1">
    <citation type="submission" date="2016-09" db="EMBL/GenBank/DDBJ databases">
        <title>Desulfuribacillus arsenicus sp. nov., an obligately anaerobic, dissimilatory arsenic- and antimonate-reducing bacterium isolated from anoxic sediments.</title>
        <authorList>
            <person name="Abin C.A."/>
            <person name="Hollibaugh J.T."/>
        </authorList>
    </citation>
    <scope>NUCLEOTIDE SEQUENCE [LARGE SCALE GENOMIC DNA]</scope>
    <source>
        <strain evidence="3 4">MLFW-2</strain>
    </source>
</reference>
<keyword evidence="1" id="KW-1133">Transmembrane helix</keyword>